<dbReference type="KEGG" id="tpsc:RBB77_22230"/>
<feature type="region of interest" description="Disordered" evidence="4">
    <location>
        <begin position="208"/>
        <end position="229"/>
    </location>
</feature>
<dbReference type="Pfam" id="PF13181">
    <property type="entry name" value="TPR_8"/>
    <property type="match status" value="1"/>
</dbReference>
<keyword evidence="1" id="KW-0677">Repeat</keyword>
<evidence type="ECO:0000256" key="1">
    <source>
        <dbReference type="ARBA" id="ARBA00022737"/>
    </source>
</evidence>
<dbReference type="RefSeq" id="WP_353063946.1">
    <property type="nucleotide sequence ID" value="NZ_CP132942.1"/>
</dbReference>
<dbReference type="SUPFAM" id="SSF48452">
    <property type="entry name" value="TPR-like"/>
    <property type="match status" value="1"/>
</dbReference>
<dbReference type="PANTHER" id="PTHR44858">
    <property type="entry name" value="TETRATRICOPEPTIDE REPEAT PROTEIN 6"/>
    <property type="match status" value="1"/>
</dbReference>
<sequence>MARMVAARSLIAVLIASFPVPIWPQTGYQYEEMAPDPVLKTPATLDSMMMRAGYEQRHRDCLDAGLHIDAVLALKPDWAGARELRLYCERQEERRVEEMDDLNKLIDLQQDYWRRWSDRADLHEKNLEQQMALEDVSRAIELLPWGIDLYIRRGDWKEKLQDYGGAFADAEEVHRLAPESVRQVKEMARLALLAGQSEPVVARYRKLAEIGDPKPEDSPRKDDDLSTAGMGSEELTLRAGYALTLGKLELELKFLSAALAVQPGLIPALERRVEIARMEKQWIALNPRQDVERLIELNPKRADYYRFRIEFRPFPKDPEATLRDMGTIIRLEPYEARNYYDRAYFELGLKDPDSAIEDLRHAIDLDPSNAQYCYRLSKAYAQKKALLTEALALNWALIGEPDNAVWLRERAKLP</sequence>
<dbReference type="Gene3D" id="1.25.40.10">
    <property type="entry name" value="Tetratricopeptide repeat domain"/>
    <property type="match status" value="2"/>
</dbReference>
<evidence type="ECO:0000256" key="2">
    <source>
        <dbReference type="ARBA" id="ARBA00022803"/>
    </source>
</evidence>
<evidence type="ECO:0000256" key="4">
    <source>
        <dbReference type="SAM" id="MobiDB-lite"/>
    </source>
</evidence>
<dbReference type="SUPFAM" id="SSF48439">
    <property type="entry name" value="Protein prenylyltransferase"/>
    <property type="match status" value="1"/>
</dbReference>
<dbReference type="InterPro" id="IPR011990">
    <property type="entry name" value="TPR-like_helical_dom_sf"/>
</dbReference>
<protein>
    <recommendedName>
        <fullName evidence="6">Tetratricopeptide repeat protein</fullName>
    </recommendedName>
</protein>
<gene>
    <name evidence="5" type="ORF">RBB77_22230</name>
</gene>
<dbReference type="EMBL" id="CP132942">
    <property type="protein sequence ID" value="XCB33102.1"/>
    <property type="molecule type" value="Genomic_DNA"/>
</dbReference>
<proteinExistence type="predicted"/>
<dbReference type="PANTHER" id="PTHR44858:SF1">
    <property type="entry name" value="UDP-N-ACETYLGLUCOSAMINE--PEPTIDE N-ACETYLGLUCOSAMINYLTRANSFERASE SPINDLY-RELATED"/>
    <property type="match status" value="1"/>
</dbReference>
<dbReference type="PROSITE" id="PS50005">
    <property type="entry name" value="TPR"/>
    <property type="match status" value="1"/>
</dbReference>
<reference evidence="5" key="2">
    <citation type="journal article" date="2024" name="Environ. Microbiol.">
        <title>Genome analysis and description of Tunturibacter gen. nov. expands the diversity of Terriglobia in tundra soils.</title>
        <authorList>
            <person name="Messyasz A."/>
            <person name="Mannisto M.K."/>
            <person name="Kerkhof L.J."/>
            <person name="Haggblom M.M."/>
        </authorList>
    </citation>
    <scope>NUCLEOTIDE SEQUENCE</scope>
    <source>
        <strain evidence="5">X5P6</strain>
    </source>
</reference>
<feature type="compositionally biased region" description="Basic and acidic residues" evidence="4">
    <location>
        <begin position="208"/>
        <end position="224"/>
    </location>
</feature>
<accession>A0AAU7ZQ80</accession>
<feature type="repeat" description="TPR" evidence="3">
    <location>
        <begin position="336"/>
        <end position="369"/>
    </location>
</feature>
<organism evidence="5">
    <name type="scientific">Tunturiibacter psychrotolerans</name>
    <dbReference type="NCBI Taxonomy" id="3069686"/>
    <lineage>
        <taxon>Bacteria</taxon>
        <taxon>Pseudomonadati</taxon>
        <taxon>Acidobacteriota</taxon>
        <taxon>Terriglobia</taxon>
        <taxon>Terriglobales</taxon>
        <taxon>Acidobacteriaceae</taxon>
        <taxon>Tunturiibacter</taxon>
    </lineage>
</organism>
<dbReference type="InterPro" id="IPR019734">
    <property type="entry name" value="TPR_rpt"/>
</dbReference>
<dbReference type="AlphaFoldDB" id="A0AAU7ZQ80"/>
<dbReference type="SMART" id="SM00028">
    <property type="entry name" value="TPR"/>
    <property type="match status" value="4"/>
</dbReference>
<dbReference type="InterPro" id="IPR050498">
    <property type="entry name" value="Ycf3"/>
</dbReference>
<name>A0AAU7ZQ80_9BACT</name>
<reference evidence="5" key="1">
    <citation type="submission" date="2023-08" db="EMBL/GenBank/DDBJ databases">
        <authorList>
            <person name="Messyasz A."/>
            <person name="Mannisto M.K."/>
            <person name="Kerkhof L.J."/>
            <person name="Haggblom M."/>
        </authorList>
    </citation>
    <scope>NUCLEOTIDE SEQUENCE</scope>
    <source>
        <strain evidence="5">X5P6</strain>
    </source>
</reference>
<evidence type="ECO:0000313" key="5">
    <source>
        <dbReference type="EMBL" id="XCB33102.1"/>
    </source>
</evidence>
<evidence type="ECO:0008006" key="6">
    <source>
        <dbReference type="Google" id="ProtNLM"/>
    </source>
</evidence>
<evidence type="ECO:0000256" key="3">
    <source>
        <dbReference type="PROSITE-ProRule" id="PRU00339"/>
    </source>
</evidence>
<keyword evidence="2 3" id="KW-0802">TPR repeat</keyword>